<dbReference type="SMART" id="SM00382">
    <property type="entry name" value="AAA"/>
    <property type="match status" value="1"/>
</dbReference>
<evidence type="ECO:0000259" key="11">
    <source>
        <dbReference type="PROSITE" id="PS51194"/>
    </source>
</evidence>
<keyword evidence="7" id="KW-0234">DNA repair</keyword>
<gene>
    <name evidence="12" type="ORF">O0235_13605</name>
</gene>
<dbReference type="EMBL" id="CP115149">
    <property type="protein sequence ID" value="WBL35789.1"/>
    <property type="molecule type" value="Genomic_DNA"/>
</dbReference>
<sequence>MTAPSPAADPLAPFSAPVRSWFTGAFPAPTPAQALGWEAIASGQHTLLLAPTGSGKTLAAFLWCLDRLVQRPPLPNDRNGKARRPGVAVVYISPLKALSYDIERNLRAPLAGLRIAALREGLPEPDITVGVRTGDTPARDREDFRRNPPDILITTPESLYLLLTSKAREALATVETVIVDEIHTMASTKRGAHLALSLERLERLTGREFQRIGLSATQRPLDEVARYLGGDRPVRVVDAGSQRPLDLEVIVPLEDMTRPADYAGPVPERELSPEQRSSVWPAFYQEILQLVRAHRSTLVFVNNRRLAERIAARVNELAGETLLRAHHGSVSREQRFAIEEQLKAGQLPGIVCTSSMELGIDMGAVDLVVQVESPKSVASGLQRVGRAGHQVDGVSRGRLLPKHRADLLECAVVARRMREGAIEATRVPRNPLDVLAQQIVAACAVEEMTADELLSMARRSYPFATLSREQLEGVLGMLAGRYPSDEFAELRPRVTWDPETGAVSTRRDAKTLAIINAGTIPDRGLYGVYLGEDGPRVGELDEEMVYESRPGETFLLGATTWRIERITRDRVIVSPAPGQPGKMPFWRGDGVGRSAELGEAVGALVRGLERRREDEAAAWLERETDLDRRAARNLAAYLAEEREATGWLPTDRRIVVERYLDELGDWRIVLLSPYGGRVHAPWAMAIEARLAAAGFGEAQVIWGDDGIAIRAGGAEEPPPSDLLFPPADEVEDLVIERLGGTALFAGRFRENAGRALLLPRRRPGARAPLWLQRQRAADLLAVASKYGSFPIVLETYRECLQDVFDLPALGRLLRAVETGDVEVREAAVRDASPFARSLALEYVAAFMYEGDLPLAERKAQALSLDRALLRDLLGEADLRELLDPAAVEAVELELQGLTGVRKPADADGLHDLLRRLGDLTVDEVAARIADPGRASALLRQLAASGRACPVRIGGEERWIPAEDAVRYRDAVGAVIPQGVPGAFAPAAPGALASLLLRYARTRAPFATVEPAGRWRLPPAIVADALAALEAEGRMVRGEFRPGGSGEEWCHPEVLRLVKRRSIARHRREVEPVDGAAFARFLPAWHGIPGKHVGLDGLRDAIARLEGYPLPASMLERAILPARVEGYTPAMLDALCAAGEVAWFGAGRIRDDDGRIVLAARERLEAFVAGGPPPGDGTARAIFDLLQARGAQFFADIASAVGSPVREVLDALWELAWAGLVTNDTYAPVRAWLGRGGDRRPAPGGRLHRLPPESGGRWALLPPAAERTRSLHAWAGALLERRGVVTREAANAEALRGGFSALYPVFGEMEERGRARRGYFVEGLGGAQFALAGAVERLRAERSPAERPRGVLLAAVDPAQPYGEVLPWPGTGEGAARRAPARAAGSFVILVEGVPVLFLERWGKSLAVLVAASDDADGAMEAALDALAAAAPALAPRGLTIERIDGGPASASPLAARLTARGFAAGYRGLVYRPGARRDA</sequence>
<dbReference type="InterPro" id="IPR011545">
    <property type="entry name" value="DEAD/DEAH_box_helicase_dom"/>
</dbReference>
<dbReference type="Pfam" id="PF23234">
    <property type="entry name" value="WHD_4th_Lhr"/>
    <property type="match status" value="1"/>
</dbReference>
<keyword evidence="1" id="KW-0547">Nucleotide-binding</keyword>
<evidence type="ECO:0000256" key="3">
    <source>
        <dbReference type="ARBA" id="ARBA00022801"/>
    </source>
</evidence>
<dbReference type="InterPro" id="IPR003593">
    <property type="entry name" value="AAA+_ATPase"/>
</dbReference>
<feature type="compositionally biased region" description="Basic and acidic residues" evidence="9">
    <location>
        <begin position="137"/>
        <end position="148"/>
    </location>
</feature>
<dbReference type="PANTHER" id="PTHR47962:SF5">
    <property type="entry name" value="ATP-DEPENDENT HELICASE LHR-RELATED"/>
    <property type="match status" value="1"/>
</dbReference>
<dbReference type="SMART" id="SM00490">
    <property type="entry name" value="HELICc"/>
    <property type="match status" value="1"/>
</dbReference>
<dbReference type="Gene3D" id="3.40.50.300">
    <property type="entry name" value="P-loop containing nucleotide triphosphate hydrolases"/>
    <property type="match status" value="2"/>
</dbReference>
<dbReference type="CDD" id="cd18796">
    <property type="entry name" value="SF2_C_LHR"/>
    <property type="match status" value="1"/>
</dbReference>
<keyword evidence="4 12" id="KW-0347">Helicase</keyword>
<keyword evidence="6" id="KW-0238">DNA-binding</keyword>
<dbReference type="Pfam" id="PF00270">
    <property type="entry name" value="DEAD"/>
    <property type="match status" value="1"/>
</dbReference>
<dbReference type="Pfam" id="PF23235">
    <property type="entry name" value="WHD_3rd_Lhr"/>
    <property type="match status" value="1"/>
</dbReference>
<dbReference type="RefSeq" id="WP_270056314.1">
    <property type="nucleotide sequence ID" value="NZ_CP115149.1"/>
</dbReference>
<dbReference type="PROSITE" id="PS51194">
    <property type="entry name" value="HELICASE_CTER"/>
    <property type="match status" value="1"/>
</dbReference>
<feature type="domain" description="Helicase C-terminal" evidence="11">
    <location>
        <begin position="286"/>
        <end position="435"/>
    </location>
</feature>
<dbReference type="InterPro" id="IPR052511">
    <property type="entry name" value="ATP-dep_Helicase"/>
</dbReference>
<name>A0ABY7M5J3_9CHLR</name>
<dbReference type="Pfam" id="PF19306">
    <property type="entry name" value="WHD_Lhr"/>
    <property type="match status" value="1"/>
</dbReference>
<keyword evidence="5" id="KW-0067">ATP-binding</keyword>
<evidence type="ECO:0000256" key="6">
    <source>
        <dbReference type="ARBA" id="ARBA00023125"/>
    </source>
</evidence>
<dbReference type="InterPro" id="IPR013701">
    <property type="entry name" value="Lhr-like_DEAD/DEAH_assoc"/>
</dbReference>
<dbReference type="PANTHER" id="PTHR47962">
    <property type="entry name" value="ATP-DEPENDENT HELICASE LHR-RELATED-RELATED"/>
    <property type="match status" value="1"/>
</dbReference>
<feature type="region of interest" description="Disordered" evidence="9">
    <location>
        <begin position="128"/>
        <end position="148"/>
    </location>
</feature>
<organism evidence="12 13">
    <name type="scientific">Tepidiforma flava</name>
    <dbReference type="NCBI Taxonomy" id="3004094"/>
    <lineage>
        <taxon>Bacteria</taxon>
        <taxon>Bacillati</taxon>
        <taxon>Chloroflexota</taxon>
        <taxon>Tepidiformia</taxon>
        <taxon>Tepidiformales</taxon>
        <taxon>Tepidiformaceae</taxon>
        <taxon>Tepidiforma</taxon>
    </lineage>
</organism>
<dbReference type="InterPro" id="IPR045628">
    <property type="entry name" value="Lhr_WH_dom"/>
</dbReference>
<accession>A0ABY7M5J3</accession>
<evidence type="ECO:0000259" key="10">
    <source>
        <dbReference type="PROSITE" id="PS51192"/>
    </source>
</evidence>
<dbReference type="InterPro" id="IPR055367">
    <property type="entry name" value="WH4_Lhr"/>
</dbReference>
<evidence type="ECO:0000256" key="9">
    <source>
        <dbReference type="SAM" id="MobiDB-lite"/>
    </source>
</evidence>
<reference evidence="12 13" key="1">
    <citation type="journal article" date="2023" name="ISME J.">
        <title>Thermophilic Dehalococcoidia with unusual traits shed light on an unexpected past.</title>
        <authorList>
            <person name="Palmer M."/>
            <person name="Covington J.K."/>
            <person name="Zhou E.M."/>
            <person name="Thomas S.C."/>
            <person name="Habib N."/>
            <person name="Seymour C.O."/>
            <person name="Lai D."/>
            <person name="Johnston J."/>
            <person name="Hashimi A."/>
            <person name="Jiao J.Y."/>
            <person name="Muok A.R."/>
            <person name="Liu L."/>
            <person name="Xian W.D."/>
            <person name="Zhi X.Y."/>
            <person name="Li M.M."/>
            <person name="Silva L.P."/>
            <person name="Bowen B.P."/>
            <person name="Louie K."/>
            <person name="Briegel A."/>
            <person name="Pett-Ridge J."/>
            <person name="Weber P.K."/>
            <person name="Tocheva E.I."/>
            <person name="Woyke T."/>
            <person name="Northen T.R."/>
            <person name="Mayali X."/>
            <person name="Li W.J."/>
            <person name="Hedlund B.P."/>
        </authorList>
    </citation>
    <scope>NUCLEOTIDE SEQUENCE [LARGE SCALE GENOMIC DNA]</scope>
    <source>
        <strain evidence="12 13">YIM 72310</strain>
    </source>
</reference>
<dbReference type="GO" id="GO:0004386">
    <property type="term" value="F:helicase activity"/>
    <property type="evidence" value="ECO:0007669"/>
    <property type="project" value="UniProtKB-KW"/>
</dbReference>
<evidence type="ECO:0000256" key="8">
    <source>
        <dbReference type="ARBA" id="ARBA00023235"/>
    </source>
</evidence>
<evidence type="ECO:0000256" key="5">
    <source>
        <dbReference type="ARBA" id="ARBA00022840"/>
    </source>
</evidence>
<dbReference type="Pfam" id="PF00271">
    <property type="entry name" value="Helicase_C"/>
    <property type="match status" value="1"/>
</dbReference>
<dbReference type="SMART" id="SM00487">
    <property type="entry name" value="DEXDc"/>
    <property type="match status" value="1"/>
</dbReference>
<evidence type="ECO:0000313" key="13">
    <source>
        <dbReference type="Proteomes" id="UP001212803"/>
    </source>
</evidence>
<keyword evidence="13" id="KW-1185">Reference proteome</keyword>
<dbReference type="Pfam" id="PF23236">
    <property type="entry name" value="WHD_2nd_Lhr"/>
    <property type="match status" value="1"/>
</dbReference>
<proteinExistence type="predicted"/>
<evidence type="ECO:0000313" key="12">
    <source>
        <dbReference type="EMBL" id="WBL35789.1"/>
    </source>
</evidence>
<dbReference type="InterPro" id="IPR014001">
    <property type="entry name" value="Helicase_ATP-bd"/>
</dbReference>
<dbReference type="CDD" id="cd17922">
    <property type="entry name" value="DEXHc_LHR-like"/>
    <property type="match status" value="1"/>
</dbReference>
<dbReference type="Pfam" id="PF08494">
    <property type="entry name" value="DEAD_assoc"/>
    <property type="match status" value="1"/>
</dbReference>
<evidence type="ECO:0000256" key="7">
    <source>
        <dbReference type="ARBA" id="ARBA00023204"/>
    </source>
</evidence>
<dbReference type="InterPro" id="IPR027417">
    <property type="entry name" value="P-loop_NTPase"/>
</dbReference>
<dbReference type="InterPro" id="IPR055369">
    <property type="entry name" value="WH2_Lhr"/>
</dbReference>
<keyword evidence="8" id="KW-0413">Isomerase</keyword>
<feature type="domain" description="Helicase ATP-binding" evidence="10">
    <location>
        <begin position="37"/>
        <end position="236"/>
    </location>
</feature>
<dbReference type="InterPro" id="IPR001650">
    <property type="entry name" value="Helicase_C-like"/>
</dbReference>
<evidence type="ECO:0000256" key="4">
    <source>
        <dbReference type="ARBA" id="ARBA00022806"/>
    </source>
</evidence>
<evidence type="ECO:0000256" key="1">
    <source>
        <dbReference type="ARBA" id="ARBA00022741"/>
    </source>
</evidence>
<keyword evidence="3" id="KW-0378">Hydrolase</keyword>
<evidence type="ECO:0000256" key="2">
    <source>
        <dbReference type="ARBA" id="ARBA00022763"/>
    </source>
</evidence>
<dbReference type="InterPro" id="IPR055368">
    <property type="entry name" value="WH3_Lhr"/>
</dbReference>
<keyword evidence="2" id="KW-0227">DNA damage</keyword>
<dbReference type="PROSITE" id="PS51192">
    <property type="entry name" value="HELICASE_ATP_BIND_1"/>
    <property type="match status" value="1"/>
</dbReference>
<dbReference type="SUPFAM" id="SSF52540">
    <property type="entry name" value="P-loop containing nucleoside triphosphate hydrolases"/>
    <property type="match status" value="1"/>
</dbReference>
<protein>
    <submittedName>
        <fullName evidence="12">DEAD/DEAH box helicase</fullName>
    </submittedName>
</protein>
<dbReference type="Proteomes" id="UP001212803">
    <property type="component" value="Chromosome"/>
</dbReference>